<accession>A0ABR5T5L2</accession>
<proteinExistence type="predicted"/>
<sequence length="92" mass="10505">MHVLGEREWPNESALVRCTVAQRIGDPLRMSRIRESCGDARFFTCAARHLNLSAIRLLTHLRRKTSCRARLRPTRNSAHALGSIRLLKLDTV</sequence>
<dbReference type="EMBL" id="LNJQ01000004">
    <property type="protein sequence ID" value="KWZ38511.1"/>
    <property type="molecule type" value="Genomic_DNA"/>
</dbReference>
<protein>
    <submittedName>
        <fullName evidence="1">Uncharacterized protein</fullName>
    </submittedName>
</protein>
<name>A0ABR5T5L2_9BURK</name>
<comment type="caution">
    <text evidence="1">The sequence shown here is derived from an EMBL/GenBank/DDBJ whole genome shotgun (WGS) entry which is preliminary data.</text>
</comment>
<evidence type="ECO:0000313" key="1">
    <source>
        <dbReference type="EMBL" id="KWZ38511.1"/>
    </source>
</evidence>
<organism evidence="1 2">
    <name type="scientific">Burkholderia savannae</name>
    <dbReference type="NCBI Taxonomy" id="1637837"/>
    <lineage>
        <taxon>Bacteria</taxon>
        <taxon>Pseudomonadati</taxon>
        <taxon>Pseudomonadota</taxon>
        <taxon>Betaproteobacteria</taxon>
        <taxon>Burkholderiales</taxon>
        <taxon>Burkholderiaceae</taxon>
        <taxon>Burkholderia</taxon>
        <taxon>pseudomallei group</taxon>
    </lineage>
</organism>
<reference evidence="1 2" key="1">
    <citation type="submission" date="2015-11" db="EMBL/GenBank/DDBJ databases">
        <authorList>
            <person name="Sahl J."/>
            <person name="Wagner D."/>
            <person name="Keim P."/>
        </authorList>
    </citation>
    <scope>NUCLEOTIDE SEQUENCE [LARGE SCALE GENOMIC DNA]</scope>
    <source>
        <strain evidence="1 2">BDU18</strain>
    </source>
</reference>
<evidence type="ECO:0000313" key="2">
    <source>
        <dbReference type="Proteomes" id="UP000070255"/>
    </source>
</evidence>
<gene>
    <name evidence="1" type="ORF">WS72_27150</name>
</gene>
<dbReference type="Proteomes" id="UP000070255">
    <property type="component" value="Unassembled WGS sequence"/>
</dbReference>
<keyword evidence="2" id="KW-1185">Reference proteome</keyword>